<keyword evidence="1" id="KW-0479">Metal-binding</keyword>
<dbReference type="CDD" id="cd00371">
    <property type="entry name" value="HMA"/>
    <property type="match status" value="1"/>
</dbReference>
<dbReference type="Pfam" id="PF00403">
    <property type="entry name" value="HMA"/>
    <property type="match status" value="1"/>
</dbReference>
<dbReference type="InterPro" id="IPR036163">
    <property type="entry name" value="HMA_dom_sf"/>
</dbReference>
<dbReference type="Gene3D" id="3.30.70.100">
    <property type="match status" value="1"/>
</dbReference>
<dbReference type="GO" id="GO:0046872">
    <property type="term" value="F:metal ion binding"/>
    <property type="evidence" value="ECO:0007669"/>
    <property type="project" value="UniProtKB-KW"/>
</dbReference>
<keyword evidence="3" id="KW-0378">Hydrolase</keyword>
<dbReference type="AlphaFoldDB" id="A0A1C6JZX3"/>
<evidence type="ECO:0000313" key="3">
    <source>
        <dbReference type="EMBL" id="SCJ87636.1"/>
    </source>
</evidence>
<name>A0A1C6JZX3_9FIRM</name>
<gene>
    <name evidence="3" type="primary">actP_2</name>
    <name evidence="3" type="ORF">SAMEA3545359_02482</name>
</gene>
<dbReference type="SUPFAM" id="SSF55008">
    <property type="entry name" value="HMA, heavy metal-associated domain"/>
    <property type="match status" value="1"/>
</dbReference>
<dbReference type="EC" id="3.6.3.4" evidence="3"/>
<dbReference type="GO" id="GO:0016787">
    <property type="term" value="F:hydrolase activity"/>
    <property type="evidence" value="ECO:0007669"/>
    <property type="project" value="UniProtKB-KW"/>
</dbReference>
<dbReference type="PROSITE" id="PS01047">
    <property type="entry name" value="HMA_1"/>
    <property type="match status" value="1"/>
</dbReference>
<reference evidence="3" key="1">
    <citation type="submission" date="2015-09" db="EMBL/GenBank/DDBJ databases">
        <authorList>
            <consortium name="Pathogen Informatics"/>
        </authorList>
    </citation>
    <scope>NUCLEOTIDE SEQUENCE</scope>
    <source>
        <strain evidence="3">2789STDY5834896</strain>
    </source>
</reference>
<feature type="domain" description="HMA" evidence="2">
    <location>
        <begin position="54"/>
        <end position="118"/>
    </location>
</feature>
<evidence type="ECO:0000259" key="2">
    <source>
        <dbReference type="PROSITE" id="PS50846"/>
    </source>
</evidence>
<dbReference type="EMBL" id="FMHG01000002">
    <property type="protein sequence ID" value="SCJ87636.1"/>
    <property type="molecule type" value="Genomic_DNA"/>
</dbReference>
<evidence type="ECO:0000256" key="1">
    <source>
        <dbReference type="ARBA" id="ARBA00022723"/>
    </source>
</evidence>
<dbReference type="InterPro" id="IPR017969">
    <property type="entry name" value="Heavy-metal-associated_CS"/>
</dbReference>
<accession>A0A1C6JZX3</accession>
<dbReference type="PROSITE" id="PS50846">
    <property type="entry name" value="HMA_2"/>
    <property type="match status" value="1"/>
</dbReference>
<dbReference type="InterPro" id="IPR006121">
    <property type="entry name" value="HMA_dom"/>
</dbReference>
<protein>
    <submittedName>
        <fullName evidence="3">Copper-transporting P-type ATPase</fullName>
        <ecNumber evidence="3">3.6.3.4</ecNumber>
    </submittedName>
</protein>
<proteinExistence type="predicted"/>
<sequence length="132" mass="14091">MPTVIICAVLLLLAVFAVRHYCKKLASGCCGSGGDQSRVQRTPVADRDLRHYPYSHTFAVEGMTCKNCAVRVENALNGIDGVYAQVHLGKKQAVVHTKRPLSAGVLRQAVAKAGYALRTDTSSGNKPPLAGQ</sequence>
<organism evidence="3">
    <name type="scientific">uncultured Anaerotruncus sp</name>
    <dbReference type="NCBI Taxonomy" id="905011"/>
    <lineage>
        <taxon>Bacteria</taxon>
        <taxon>Bacillati</taxon>
        <taxon>Bacillota</taxon>
        <taxon>Clostridia</taxon>
        <taxon>Eubacteriales</taxon>
        <taxon>Oscillospiraceae</taxon>
        <taxon>Anaerotruncus</taxon>
        <taxon>environmental samples</taxon>
    </lineage>
</organism>